<evidence type="ECO:0000256" key="5">
    <source>
        <dbReference type="ARBA" id="ARBA00022989"/>
    </source>
</evidence>
<evidence type="ECO:0000313" key="10">
    <source>
        <dbReference type="Proteomes" id="UP000014601"/>
    </source>
</evidence>
<dbReference type="Proteomes" id="UP000014601">
    <property type="component" value="Unassembled WGS sequence"/>
</dbReference>
<organism evidence="9 10">
    <name type="scientific">Gardnerella pickettii JCP7719</name>
    <dbReference type="NCBI Taxonomy" id="1261061"/>
    <lineage>
        <taxon>Bacteria</taxon>
        <taxon>Bacillati</taxon>
        <taxon>Actinomycetota</taxon>
        <taxon>Actinomycetes</taxon>
        <taxon>Bifidobacteriales</taxon>
        <taxon>Bifidobacteriaceae</taxon>
        <taxon>Gardnerella</taxon>
        <taxon>Gardnerella pickettii</taxon>
    </lineage>
</organism>
<comment type="similarity">
    <text evidence="7">Belongs to the binding-protein-dependent transport system permease family.</text>
</comment>
<name>S4GTI3_9BIFI</name>
<dbReference type="GO" id="GO:0055085">
    <property type="term" value="P:transmembrane transport"/>
    <property type="evidence" value="ECO:0007669"/>
    <property type="project" value="InterPro"/>
</dbReference>
<proteinExistence type="inferred from homology"/>
<dbReference type="PANTHER" id="PTHR43386">
    <property type="entry name" value="OLIGOPEPTIDE TRANSPORT SYSTEM PERMEASE PROTEIN APPC"/>
    <property type="match status" value="1"/>
</dbReference>
<feature type="transmembrane region" description="Helical" evidence="7">
    <location>
        <begin position="23"/>
        <end position="45"/>
    </location>
</feature>
<feature type="transmembrane region" description="Helical" evidence="7">
    <location>
        <begin position="249"/>
        <end position="273"/>
    </location>
</feature>
<feature type="transmembrane region" description="Helical" evidence="7">
    <location>
        <begin position="202"/>
        <end position="229"/>
    </location>
</feature>
<sequence>MGAIQVGAIQAMIKFLRRIWRGVIGKFVCIILCLWIFVAALSFVWTPYSLLETNGYEVWQKPSLKHWLGTDGTGADMLSWLMAGSRVEILLVISTVAIASVVGFVILSFTICRVQKIRSVSIMAVDALISIPTVLIALMLAVPLGASVLVIMLACGFGYGLNLARILRPSAVLVLKSNYVDCAVSNGASRSYVLLKHVFPNILPIASVQLSLSAGTVILAESGLTYLGVGVPSGVPSWGRVLSTSVTLIHVYPLAALWPGLVVTLTVLSLNLFGDVLRSATNPANRESKNES</sequence>
<evidence type="ECO:0000256" key="7">
    <source>
        <dbReference type="RuleBase" id="RU363032"/>
    </source>
</evidence>
<evidence type="ECO:0000256" key="6">
    <source>
        <dbReference type="ARBA" id="ARBA00023136"/>
    </source>
</evidence>
<dbReference type="Pfam" id="PF00528">
    <property type="entry name" value="BPD_transp_1"/>
    <property type="match status" value="1"/>
</dbReference>
<keyword evidence="3" id="KW-1003">Cell membrane</keyword>
<keyword evidence="4 7" id="KW-0812">Transmembrane</keyword>
<dbReference type="InterPro" id="IPR000515">
    <property type="entry name" value="MetI-like"/>
</dbReference>
<dbReference type="InterPro" id="IPR035906">
    <property type="entry name" value="MetI-like_sf"/>
</dbReference>
<keyword evidence="6 7" id="KW-0472">Membrane</keyword>
<gene>
    <name evidence="9" type="ORF">HMPREF1576_01309</name>
</gene>
<dbReference type="EMBL" id="ATJO01000122">
    <property type="protein sequence ID" value="EPI49955.1"/>
    <property type="molecule type" value="Genomic_DNA"/>
</dbReference>
<dbReference type="PROSITE" id="PS50928">
    <property type="entry name" value="ABC_TM1"/>
    <property type="match status" value="1"/>
</dbReference>
<comment type="caution">
    <text evidence="9">The sequence shown here is derived from an EMBL/GenBank/DDBJ whole genome shotgun (WGS) entry which is preliminary data.</text>
</comment>
<protein>
    <submittedName>
        <fullName evidence="9">ABC transporter, permease protein</fullName>
    </submittedName>
</protein>
<dbReference type="AlphaFoldDB" id="S4GTI3"/>
<feature type="transmembrane region" description="Helical" evidence="7">
    <location>
        <begin position="123"/>
        <end position="142"/>
    </location>
</feature>
<evidence type="ECO:0000313" key="9">
    <source>
        <dbReference type="EMBL" id="EPI49955.1"/>
    </source>
</evidence>
<dbReference type="PATRIC" id="fig|1261061.4.peg.1138"/>
<dbReference type="SUPFAM" id="SSF161098">
    <property type="entry name" value="MetI-like"/>
    <property type="match status" value="1"/>
</dbReference>
<dbReference type="InterPro" id="IPR050366">
    <property type="entry name" value="BP-dependent_transpt_permease"/>
</dbReference>
<dbReference type="CDD" id="cd06261">
    <property type="entry name" value="TM_PBP2"/>
    <property type="match status" value="1"/>
</dbReference>
<reference evidence="9 10" key="1">
    <citation type="submission" date="2013-06" db="EMBL/GenBank/DDBJ databases">
        <authorList>
            <person name="Weinstock G."/>
            <person name="Sodergren E."/>
            <person name="Lobos E.A."/>
            <person name="Fulton L."/>
            <person name="Fulton R."/>
            <person name="Courtney L."/>
            <person name="Fronick C."/>
            <person name="O'Laughlin M."/>
            <person name="Godfrey J."/>
            <person name="Wilson R.M."/>
            <person name="Miner T."/>
            <person name="Farmer C."/>
            <person name="Delehaunty K."/>
            <person name="Cordes M."/>
            <person name="Minx P."/>
            <person name="Tomlinson C."/>
            <person name="Chen J."/>
            <person name="Wollam A."/>
            <person name="Pepin K.H."/>
            <person name="Bhonagiri V."/>
            <person name="Zhang X."/>
            <person name="Warren W."/>
            <person name="Mitreva M."/>
            <person name="Mardis E.R."/>
            <person name="Wilson R.K."/>
        </authorList>
    </citation>
    <scope>NUCLEOTIDE SEQUENCE [LARGE SCALE GENOMIC DNA]</scope>
    <source>
        <strain evidence="9 10">JCP7719</strain>
    </source>
</reference>
<keyword evidence="5 7" id="KW-1133">Transmembrane helix</keyword>
<dbReference type="GO" id="GO:0005886">
    <property type="term" value="C:plasma membrane"/>
    <property type="evidence" value="ECO:0007669"/>
    <property type="project" value="UniProtKB-SubCell"/>
</dbReference>
<dbReference type="HOGENOM" id="CLU_028518_5_2_11"/>
<dbReference type="Gene3D" id="1.10.3720.10">
    <property type="entry name" value="MetI-like"/>
    <property type="match status" value="1"/>
</dbReference>
<feature type="transmembrane region" description="Helical" evidence="7">
    <location>
        <begin position="148"/>
        <end position="167"/>
    </location>
</feature>
<feature type="domain" description="ABC transmembrane type-1" evidence="8">
    <location>
        <begin position="85"/>
        <end position="274"/>
    </location>
</feature>
<feature type="transmembrane region" description="Helical" evidence="7">
    <location>
        <begin position="89"/>
        <end position="111"/>
    </location>
</feature>
<evidence type="ECO:0000256" key="4">
    <source>
        <dbReference type="ARBA" id="ARBA00022692"/>
    </source>
</evidence>
<accession>S4GTI3</accession>
<evidence type="ECO:0000256" key="1">
    <source>
        <dbReference type="ARBA" id="ARBA00004651"/>
    </source>
</evidence>
<keyword evidence="2 7" id="KW-0813">Transport</keyword>
<evidence type="ECO:0000256" key="3">
    <source>
        <dbReference type="ARBA" id="ARBA00022475"/>
    </source>
</evidence>
<evidence type="ECO:0000256" key="2">
    <source>
        <dbReference type="ARBA" id="ARBA00022448"/>
    </source>
</evidence>
<dbReference type="PANTHER" id="PTHR43386:SF1">
    <property type="entry name" value="D,D-DIPEPTIDE TRANSPORT SYSTEM PERMEASE PROTEIN DDPC-RELATED"/>
    <property type="match status" value="1"/>
</dbReference>
<comment type="subcellular location">
    <subcellularLocation>
        <location evidence="1 7">Cell membrane</location>
        <topology evidence="1 7">Multi-pass membrane protein</topology>
    </subcellularLocation>
</comment>
<evidence type="ECO:0000259" key="8">
    <source>
        <dbReference type="PROSITE" id="PS50928"/>
    </source>
</evidence>